<feature type="domain" description="RNase H type-1" evidence="1">
    <location>
        <begin position="56"/>
        <end position="139"/>
    </location>
</feature>
<dbReference type="GO" id="GO:0003676">
    <property type="term" value="F:nucleic acid binding"/>
    <property type="evidence" value="ECO:0007669"/>
    <property type="project" value="InterPro"/>
</dbReference>
<dbReference type="InterPro" id="IPR036397">
    <property type="entry name" value="RNaseH_sf"/>
</dbReference>
<evidence type="ECO:0000313" key="3">
    <source>
        <dbReference type="Proteomes" id="UP000615446"/>
    </source>
</evidence>
<sequence length="145" mass="16288">MILLETIVLSLIPLNINHYLSNTRNTLSSDSFFNNFEINAKSEELFIIQQHLSTHTDLTFYTDGSLVNANTSQVSMTSGFLVVSDSNTITHSFTSTLENWSSSLRAEISAILYTLIVSSYNCNIDIFTDSQNAINMIEKLSRLCF</sequence>
<name>A0A8H3QWE3_9GLOM</name>
<proteinExistence type="predicted"/>
<evidence type="ECO:0000259" key="1">
    <source>
        <dbReference type="Pfam" id="PF00075"/>
    </source>
</evidence>
<dbReference type="AlphaFoldDB" id="A0A8H3QWE3"/>
<dbReference type="InterPro" id="IPR012337">
    <property type="entry name" value="RNaseH-like_sf"/>
</dbReference>
<dbReference type="InterPro" id="IPR002156">
    <property type="entry name" value="RNaseH_domain"/>
</dbReference>
<accession>A0A8H3QWE3</accession>
<protein>
    <submittedName>
        <fullName evidence="2">Ribonuclease H-like domain-containing protein</fullName>
    </submittedName>
</protein>
<evidence type="ECO:0000313" key="2">
    <source>
        <dbReference type="EMBL" id="GES94653.1"/>
    </source>
</evidence>
<dbReference type="SUPFAM" id="SSF53098">
    <property type="entry name" value="Ribonuclease H-like"/>
    <property type="match status" value="1"/>
</dbReference>
<dbReference type="GO" id="GO:0004523">
    <property type="term" value="F:RNA-DNA hybrid ribonuclease activity"/>
    <property type="evidence" value="ECO:0007669"/>
    <property type="project" value="InterPro"/>
</dbReference>
<organism evidence="2 3">
    <name type="scientific">Rhizophagus clarus</name>
    <dbReference type="NCBI Taxonomy" id="94130"/>
    <lineage>
        <taxon>Eukaryota</taxon>
        <taxon>Fungi</taxon>
        <taxon>Fungi incertae sedis</taxon>
        <taxon>Mucoromycota</taxon>
        <taxon>Glomeromycotina</taxon>
        <taxon>Glomeromycetes</taxon>
        <taxon>Glomerales</taxon>
        <taxon>Glomeraceae</taxon>
        <taxon>Rhizophagus</taxon>
    </lineage>
</organism>
<comment type="caution">
    <text evidence="2">The sequence shown here is derived from an EMBL/GenBank/DDBJ whole genome shotgun (WGS) entry which is preliminary data.</text>
</comment>
<dbReference type="Pfam" id="PF00075">
    <property type="entry name" value="RNase_H"/>
    <property type="match status" value="1"/>
</dbReference>
<dbReference type="Proteomes" id="UP000615446">
    <property type="component" value="Unassembled WGS sequence"/>
</dbReference>
<dbReference type="OrthoDB" id="2317601at2759"/>
<dbReference type="Gene3D" id="3.30.420.10">
    <property type="entry name" value="Ribonuclease H-like superfamily/Ribonuclease H"/>
    <property type="match status" value="1"/>
</dbReference>
<gene>
    <name evidence="2" type="ORF">RCL2_002137300</name>
</gene>
<reference evidence="2" key="1">
    <citation type="submission" date="2019-10" db="EMBL/GenBank/DDBJ databases">
        <title>Conservation and host-specific expression of non-tandemly repeated heterogenous ribosome RNA gene in arbuscular mycorrhizal fungi.</title>
        <authorList>
            <person name="Maeda T."/>
            <person name="Kobayashi Y."/>
            <person name="Nakagawa T."/>
            <person name="Ezawa T."/>
            <person name="Yamaguchi K."/>
            <person name="Bino T."/>
            <person name="Nishimoto Y."/>
            <person name="Shigenobu S."/>
            <person name="Kawaguchi M."/>
        </authorList>
    </citation>
    <scope>NUCLEOTIDE SEQUENCE</scope>
    <source>
        <strain evidence="2">HR1</strain>
    </source>
</reference>
<dbReference type="EMBL" id="BLAL01000237">
    <property type="protein sequence ID" value="GES94653.1"/>
    <property type="molecule type" value="Genomic_DNA"/>
</dbReference>